<reference evidence="2 3" key="1">
    <citation type="submission" date="2019-06" db="EMBL/GenBank/DDBJ databases">
        <authorList>
            <person name="Jiang L."/>
        </authorList>
    </citation>
    <scope>NUCLEOTIDE SEQUENCE [LARGE SCALE GENOMIC DNA]</scope>
    <source>
        <strain evidence="2 3">YIM 48858</strain>
    </source>
</reference>
<dbReference type="SUPFAM" id="SSF53474">
    <property type="entry name" value="alpha/beta-Hydrolases"/>
    <property type="match status" value="1"/>
</dbReference>
<dbReference type="Pfam" id="PF12146">
    <property type="entry name" value="Hydrolase_4"/>
    <property type="match status" value="1"/>
</dbReference>
<dbReference type="OrthoDB" id="9788260at2"/>
<comment type="caution">
    <text evidence="2">The sequence shown here is derived from an EMBL/GenBank/DDBJ whole genome shotgun (WGS) entry which is preliminary data.</text>
</comment>
<gene>
    <name evidence="2" type="ORF">FHG71_12785</name>
</gene>
<dbReference type="GO" id="GO:0016787">
    <property type="term" value="F:hydrolase activity"/>
    <property type="evidence" value="ECO:0007669"/>
    <property type="project" value="UniProtKB-KW"/>
</dbReference>
<dbReference type="InterPro" id="IPR051044">
    <property type="entry name" value="MAG_DAG_Lipase"/>
</dbReference>
<evidence type="ECO:0000259" key="1">
    <source>
        <dbReference type="Pfam" id="PF12146"/>
    </source>
</evidence>
<keyword evidence="3" id="KW-1185">Reference proteome</keyword>
<accession>A0A5C4NAY1</accession>
<name>A0A5C4NAY1_9RHOB</name>
<dbReference type="InterPro" id="IPR022742">
    <property type="entry name" value="Hydrolase_4"/>
</dbReference>
<keyword evidence="2" id="KW-0378">Hydrolase</keyword>
<dbReference type="Gene3D" id="3.40.50.1820">
    <property type="entry name" value="alpha/beta hydrolase"/>
    <property type="match status" value="1"/>
</dbReference>
<dbReference type="InterPro" id="IPR029058">
    <property type="entry name" value="AB_hydrolase_fold"/>
</dbReference>
<protein>
    <submittedName>
        <fullName evidence="2">Alpha/beta hydrolase</fullName>
    </submittedName>
</protein>
<dbReference type="AlphaFoldDB" id="A0A5C4NAY1"/>
<evidence type="ECO:0000313" key="2">
    <source>
        <dbReference type="EMBL" id="TNC70873.1"/>
    </source>
</evidence>
<feature type="domain" description="Serine aminopeptidase S33" evidence="1">
    <location>
        <begin position="43"/>
        <end position="304"/>
    </location>
</feature>
<dbReference type="PANTHER" id="PTHR11614">
    <property type="entry name" value="PHOSPHOLIPASE-RELATED"/>
    <property type="match status" value="1"/>
</dbReference>
<proteinExistence type="predicted"/>
<dbReference type="RefSeq" id="WP_139082080.1">
    <property type="nucleotide sequence ID" value="NZ_VDFV01000017.1"/>
</dbReference>
<organism evidence="2 3">
    <name type="scientific">Rubellimicrobium roseum</name>
    <dbReference type="NCBI Taxonomy" id="687525"/>
    <lineage>
        <taxon>Bacteria</taxon>
        <taxon>Pseudomonadati</taxon>
        <taxon>Pseudomonadota</taxon>
        <taxon>Alphaproteobacteria</taxon>
        <taxon>Rhodobacterales</taxon>
        <taxon>Roseobacteraceae</taxon>
        <taxon>Rubellimicrobium</taxon>
    </lineage>
</organism>
<dbReference type="EMBL" id="VDFV01000017">
    <property type="protein sequence ID" value="TNC70873.1"/>
    <property type="molecule type" value="Genomic_DNA"/>
</dbReference>
<dbReference type="Proteomes" id="UP000305709">
    <property type="component" value="Unassembled WGS sequence"/>
</dbReference>
<evidence type="ECO:0000313" key="3">
    <source>
        <dbReference type="Proteomes" id="UP000305709"/>
    </source>
</evidence>
<sequence length="329" mass="35608">MADGAGWGPAPLFDRSGPADGAATWAEAPDGLRLRLAHWGRDAPRGTVLVFTGRGEHVEKYARLALDLRARGWATLTCDWRGQGLSERPMVEGPFRDYQKDVAALVAEGRALGLPEPWFLLAHSMGGAIGLRALHEGLGVASAAFSAPMWGLSMAGFRPALRPPEGLPPGVRRIVDRVLPPEDAPRLRLREIVAAGRDGVPYLLCCDFAGNTLTTDRETFEWMRGHLAAHPELATGRSSLHWTNEALREMAALLRVPAPKVPVLVVMGSDEVVVDPARVRRRLRSWPEAKLLVLAGARHEPLMEAPRLRAQAIGAIAAHFEAAVSSSGR</sequence>